<comment type="caution">
    <text evidence="1">The sequence shown here is derived from an EMBL/GenBank/DDBJ whole genome shotgun (WGS) entry which is preliminary data.</text>
</comment>
<dbReference type="EMBL" id="JALP01000016">
    <property type="protein sequence ID" value="THG92180.1"/>
    <property type="molecule type" value="Genomic_DNA"/>
</dbReference>
<organism evidence="1 3">
    <name type="scientific">Alkalihalobacillus alcalophilus ATCC 27647 = CGMCC 1.3604</name>
    <dbReference type="NCBI Taxonomy" id="1218173"/>
    <lineage>
        <taxon>Bacteria</taxon>
        <taxon>Bacillati</taxon>
        <taxon>Bacillota</taxon>
        <taxon>Bacilli</taxon>
        <taxon>Bacillales</taxon>
        <taxon>Bacillaceae</taxon>
        <taxon>Alkalihalobacillus</taxon>
    </lineage>
</organism>
<reference evidence="2 4" key="2">
    <citation type="submission" date="2014-01" db="EMBL/GenBank/DDBJ databases">
        <title>Draft genome sequencing of Bacillus alcalophilus CGMCC 1.3604.</title>
        <authorList>
            <person name="Yang J."/>
            <person name="Diao L."/>
            <person name="Yang S."/>
        </authorList>
    </citation>
    <scope>NUCLEOTIDE SEQUENCE [LARGE SCALE GENOMIC DNA]</scope>
    <source>
        <strain evidence="2 4">CGMCC 1.3604</strain>
    </source>
</reference>
<dbReference type="Proteomes" id="UP000002754">
    <property type="component" value="Unassembled WGS sequence"/>
</dbReference>
<reference evidence="1" key="1">
    <citation type="journal article" date="2014" name="Genome Announc.">
        <title>Draft Genome Sequence of Bacillus alcalophilus AV1934, a Classic Alkaliphile Isolated from Human Feces in 1934.</title>
        <authorList>
            <person name="Attie O."/>
            <person name="Jayaprakash A."/>
            <person name="Shah H."/>
            <person name="Paulsen I.T."/>
            <person name="Morino M."/>
            <person name="Takahashi Y."/>
            <person name="Narumi I."/>
            <person name="Sachidanandam R."/>
            <person name="Satoh K."/>
            <person name="Ito M."/>
            <person name="Krulwich T.A."/>
        </authorList>
    </citation>
    <scope>NUCLEOTIDE SEQUENCE [LARGE SCALE GENOMIC DNA]</scope>
    <source>
        <strain evidence="1">AV1934</strain>
    </source>
</reference>
<dbReference type="Pfam" id="PF22116">
    <property type="entry name" value="DUF6944"/>
    <property type="match status" value="1"/>
</dbReference>
<protein>
    <submittedName>
        <fullName evidence="1">Uncharacterized protein</fullName>
    </submittedName>
</protein>
<evidence type="ECO:0000313" key="2">
    <source>
        <dbReference type="EMBL" id="THG92180.1"/>
    </source>
</evidence>
<gene>
    <name evidence="2" type="ORF">AJ85_16305</name>
    <name evidence="1" type="ORF">BALCAV_0209080</name>
</gene>
<evidence type="ECO:0000313" key="1">
    <source>
        <dbReference type="EMBL" id="KGA97597.1"/>
    </source>
</evidence>
<evidence type="ECO:0000313" key="4">
    <source>
        <dbReference type="Proteomes" id="UP000297014"/>
    </source>
</evidence>
<dbReference type="OrthoDB" id="2927316at2"/>
<dbReference type="EMBL" id="ALPT02000025">
    <property type="protein sequence ID" value="KGA97597.1"/>
    <property type="molecule type" value="Genomic_DNA"/>
</dbReference>
<dbReference type="RefSeq" id="WP_003320464.1">
    <property type="nucleotide sequence ID" value="NZ_ALPT02000025.1"/>
</dbReference>
<sequence>MQEENADLIGAWVQALGNFFAALGSSLPDSEASLATNLGIYGNELQALGGGVQYVGSIRGKKERMKRVPFLLHNLCCLGRRQAIWSEML</sequence>
<name>A0A094YVQ3_ALKAL</name>
<proteinExistence type="predicted"/>
<accession>A0A094YVQ3</accession>
<dbReference type="InterPro" id="IPR054224">
    <property type="entry name" value="DUF6944"/>
</dbReference>
<keyword evidence="3" id="KW-1185">Reference proteome</keyword>
<dbReference type="STRING" id="1218173.BALCAV_0209080"/>
<evidence type="ECO:0000313" key="3">
    <source>
        <dbReference type="Proteomes" id="UP000002754"/>
    </source>
</evidence>
<dbReference type="AlphaFoldDB" id="A0A094YVQ3"/>
<dbReference type="Proteomes" id="UP000297014">
    <property type="component" value="Unassembled WGS sequence"/>
</dbReference>